<gene>
    <name evidence="2" type="ORF">SEMRO_79_G042710.1</name>
</gene>
<feature type="compositionally biased region" description="Basic residues" evidence="1">
    <location>
        <begin position="515"/>
        <end position="525"/>
    </location>
</feature>
<accession>A0A9N8DBP5</accession>
<dbReference type="Proteomes" id="UP001153069">
    <property type="component" value="Unassembled WGS sequence"/>
</dbReference>
<comment type="caution">
    <text evidence="2">The sequence shown here is derived from an EMBL/GenBank/DDBJ whole genome shotgun (WGS) entry which is preliminary data.</text>
</comment>
<evidence type="ECO:0000313" key="2">
    <source>
        <dbReference type="EMBL" id="CAB9500237.1"/>
    </source>
</evidence>
<dbReference type="AlphaFoldDB" id="A0A9N8DBP5"/>
<dbReference type="EMBL" id="CAICTM010000078">
    <property type="protein sequence ID" value="CAB9500237.1"/>
    <property type="molecule type" value="Genomic_DNA"/>
</dbReference>
<sequence length="613" mass="66313">MSEPANNGDPPPPKSPPKGGIPHPSSSSRPNNNIPTSKSSPRSHGNPPRAPLVSTPARDPVAMVAKRMQHLQLHGSTSQLSPLPSSILSASSPMRTTVTPGRHHQYDLTPVMKNTSELPGAAGGVDLDLELDFDLDKLVDARCNGTANNNISMVSPDAGAAAGEGLHGEHLTLPDDLFKGGNVFANRPGHLPPLAKRGILPVNQRRGSTGGVPHCHGDWRASHTHQKETIPSALSSNDPPPPCTSVIRAPELAFFPEVEDPIPFPPSSGKSNTFTSMKQYEKQLQHTCTEQEPPMSGLRPYQPSRQDRGIVDIPQEALDSIFTARRTNSGDGPELGIDGTFSSTGPTATTYSEDADECPGQMSLFAAIPLEDRQWSIPSIRMANRLGGSIASCTTYTDEEDESLLHYRDDASLSSMGSYTNVLTLGGGDDIQGAAFVVTVTPDKQQQQQLCSFDSNEQPQLPFATNPPDARAFAARGQEFLQETEAFSEDTEDDIREDTVDVIQPPRHTESRYHQERRRQKRKEQRNRQAYEWLRQVKAGDDDVAEAASSKFLRSNAASIFAAPHASPLVLGGGRPMKRLSSAAVETGAFAFLAHQDSMEDHAESFHNILATS</sequence>
<protein>
    <submittedName>
        <fullName evidence="2">Uncharacterized protein</fullName>
    </submittedName>
</protein>
<proteinExistence type="predicted"/>
<organism evidence="2 3">
    <name type="scientific">Seminavis robusta</name>
    <dbReference type="NCBI Taxonomy" id="568900"/>
    <lineage>
        <taxon>Eukaryota</taxon>
        <taxon>Sar</taxon>
        <taxon>Stramenopiles</taxon>
        <taxon>Ochrophyta</taxon>
        <taxon>Bacillariophyta</taxon>
        <taxon>Bacillariophyceae</taxon>
        <taxon>Bacillariophycidae</taxon>
        <taxon>Naviculales</taxon>
        <taxon>Naviculaceae</taxon>
        <taxon>Seminavis</taxon>
    </lineage>
</organism>
<evidence type="ECO:0000313" key="3">
    <source>
        <dbReference type="Proteomes" id="UP001153069"/>
    </source>
</evidence>
<evidence type="ECO:0000256" key="1">
    <source>
        <dbReference type="SAM" id="MobiDB-lite"/>
    </source>
</evidence>
<keyword evidence="3" id="KW-1185">Reference proteome</keyword>
<feature type="region of interest" description="Disordered" evidence="1">
    <location>
        <begin position="1"/>
        <end position="55"/>
    </location>
</feature>
<feature type="compositionally biased region" description="Low complexity" evidence="1">
    <location>
        <begin position="17"/>
        <end position="37"/>
    </location>
</feature>
<feature type="region of interest" description="Disordered" evidence="1">
    <location>
        <begin position="325"/>
        <end position="344"/>
    </location>
</feature>
<feature type="region of interest" description="Disordered" evidence="1">
    <location>
        <begin position="506"/>
        <end position="527"/>
    </location>
</feature>
<reference evidence="2" key="1">
    <citation type="submission" date="2020-06" db="EMBL/GenBank/DDBJ databases">
        <authorList>
            <consortium name="Plant Systems Biology data submission"/>
        </authorList>
    </citation>
    <scope>NUCLEOTIDE SEQUENCE</scope>
    <source>
        <strain evidence="2">D6</strain>
    </source>
</reference>
<name>A0A9N8DBP5_9STRA</name>